<protein>
    <submittedName>
        <fullName evidence="1">Uncharacterized protein</fullName>
    </submittedName>
</protein>
<organism evidence="1 2">
    <name type="scientific">Candidatus Nomurabacteria bacterium GW2011_GWF2_43_24</name>
    <dbReference type="NCBI Taxonomy" id="1618778"/>
    <lineage>
        <taxon>Bacteria</taxon>
        <taxon>Candidatus Nomuraibacteriota</taxon>
    </lineage>
</organism>
<dbReference type="Proteomes" id="UP000033907">
    <property type="component" value="Unassembled WGS sequence"/>
</dbReference>
<accession>A0A0G1EKK1</accession>
<comment type="caution">
    <text evidence="1">The sequence shown here is derived from an EMBL/GenBank/DDBJ whole genome shotgun (WGS) entry which is preliminary data.</text>
</comment>
<dbReference type="AlphaFoldDB" id="A0A0G1EKK1"/>
<dbReference type="EMBL" id="LCGH01000014">
    <property type="protein sequence ID" value="KKT10348.1"/>
    <property type="molecule type" value="Genomic_DNA"/>
</dbReference>
<evidence type="ECO:0000313" key="2">
    <source>
        <dbReference type="Proteomes" id="UP000033907"/>
    </source>
</evidence>
<proteinExistence type="predicted"/>
<feature type="non-terminal residue" evidence="1">
    <location>
        <position position="1"/>
    </location>
</feature>
<sequence length="101" mass="11173">RTHLILSSLIVLAILMLILGVYPKTAICVCTLPWSVDSDFAGPVNQIRNDGKNAVIFATSGKVSTELDDTGTFVFDVKKIKEFICWSRDLSQSIKDKINDL</sequence>
<gene>
    <name evidence="1" type="ORF">UV91_C0014G0013</name>
</gene>
<name>A0A0G1EKK1_9BACT</name>
<evidence type="ECO:0000313" key="1">
    <source>
        <dbReference type="EMBL" id="KKT10348.1"/>
    </source>
</evidence>
<reference evidence="1 2" key="1">
    <citation type="journal article" date="2015" name="Nature">
        <title>rRNA introns, odd ribosomes, and small enigmatic genomes across a large radiation of phyla.</title>
        <authorList>
            <person name="Brown C.T."/>
            <person name="Hug L.A."/>
            <person name="Thomas B.C."/>
            <person name="Sharon I."/>
            <person name="Castelle C.J."/>
            <person name="Singh A."/>
            <person name="Wilkins M.J."/>
            <person name="Williams K.H."/>
            <person name="Banfield J.F."/>
        </authorList>
    </citation>
    <scope>NUCLEOTIDE SEQUENCE [LARGE SCALE GENOMIC DNA]</scope>
</reference>